<dbReference type="InterPro" id="IPR039910">
    <property type="entry name" value="D15-like"/>
</dbReference>
<dbReference type="EMBL" id="QRDP01000004">
    <property type="protein sequence ID" value="RED16121.1"/>
    <property type="molecule type" value="Genomic_DNA"/>
</dbReference>
<evidence type="ECO:0000259" key="5">
    <source>
        <dbReference type="Pfam" id="PF01103"/>
    </source>
</evidence>
<dbReference type="AlphaFoldDB" id="A0A3D9FG96"/>
<name>A0A3D9FG96_9SPHN</name>
<dbReference type="GO" id="GO:0019867">
    <property type="term" value="C:outer membrane"/>
    <property type="evidence" value="ECO:0007669"/>
    <property type="project" value="InterPro"/>
</dbReference>
<evidence type="ECO:0000256" key="3">
    <source>
        <dbReference type="ARBA" id="ARBA00023136"/>
    </source>
</evidence>
<keyword evidence="3" id="KW-0472">Membrane</keyword>
<dbReference type="Gene3D" id="2.40.160.50">
    <property type="entry name" value="membrane protein fhac: a member of the omp85/tpsb transporter family"/>
    <property type="match status" value="1"/>
</dbReference>
<feature type="signal peptide" evidence="4">
    <location>
        <begin position="1"/>
        <end position="29"/>
    </location>
</feature>
<feature type="chain" id="PRO_5017752781" evidence="4">
    <location>
        <begin position="30"/>
        <end position="676"/>
    </location>
</feature>
<keyword evidence="2" id="KW-0812">Transmembrane</keyword>
<dbReference type="OrthoDB" id="9769707at2"/>
<dbReference type="Pfam" id="PF01103">
    <property type="entry name" value="Omp85"/>
    <property type="match status" value="1"/>
</dbReference>
<dbReference type="PANTHER" id="PTHR12815:SF42">
    <property type="entry name" value="BACTERIAL SURFACE ANTIGEN (D15) DOMAIN-CONTAINING PROTEIN"/>
    <property type="match status" value="1"/>
</dbReference>
<feature type="domain" description="Bacterial surface antigen (D15)" evidence="5">
    <location>
        <begin position="386"/>
        <end position="676"/>
    </location>
</feature>
<organism evidence="6 7">
    <name type="scientific">Parasphingopyxis lamellibrachiae</name>
    <dbReference type="NCBI Taxonomy" id="680125"/>
    <lineage>
        <taxon>Bacteria</taxon>
        <taxon>Pseudomonadati</taxon>
        <taxon>Pseudomonadota</taxon>
        <taxon>Alphaproteobacteria</taxon>
        <taxon>Sphingomonadales</taxon>
        <taxon>Sphingomonadaceae</taxon>
        <taxon>Parasphingopyxis</taxon>
    </lineage>
</organism>
<evidence type="ECO:0000256" key="4">
    <source>
        <dbReference type="SAM" id="SignalP"/>
    </source>
</evidence>
<comment type="subcellular location">
    <subcellularLocation>
        <location evidence="1">Membrane</location>
    </subcellularLocation>
</comment>
<keyword evidence="4" id="KW-0732">Signal</keyword>
<evidence type="ECO:0000313" key="6">
    <source>
        <dbReference type="EMBL" id="RED16121.1"/>
    </source>
</evidence>
<reference evidence="6 7" key="1">
    <citation type="submission" date="2018-07" db="EMBL/GenBank/DDBJ databases">
        <title>Genomic Encyclopedia of Type Strains, Phase IV (KMG-IV): sequencing the most valuable type-strain genomes for metagenomic binning, comparative biology and taxonomic classification.</title>
        <authorList>
            <person name="Goeker M."/>
        </authorList>
    </citation>
    <scope>NUCLEOTIDE SEQUENCE [LARGE SCALE GENOMIC DNA]</scope>
    <source>
        <strain evidence="6 7">DSM 26725</strain>
    </source>
</reference>
<comment type="caution">
    <text evidence="6">The sequence shown here is derived from an EMBL/GenBank/DDBJ whole genome shotgun (WGS) entry which is preliminary data.</text>
</comment>
<dbReference type="Gene3D" id="3.10.20.310">
    <property type="entry name" value="membrane protein fhac"/>
    <property type="match status" value="2"/>
</dbReference>
<keyword evidence="2" id="KW-1134">Transmembrane beta strand</keyword>
<keyword evidence="7" id="KW-1185">Reference proteome</keyword>
<gene>
    <name evidence="6" type="ORF">DFR46_1135</name>
</gene>
<evidence type="ECO:0000313" key="7">
    <source>
        <dbReference type="Proteomes" id="UP000256310"/>
    </source>
</evidence>
<sequence>MTGLIKPGRAYFGSFMLFCALGTPLPLVAQTPADTLAEDVANEVESLTTRELQPLDANAGFAESEPLTEFDDFGVAWPDMSVVADSETAASRNAIAINTEQRYSVVLRGLDNLDEAGEIRSQFRALSVLRERDGDPAVVAQIDRRADVDRELLRELLRSHGYYDSQVVTELSGETGQERIEVIFDIEAGPLYRFASVDLPGLAAAGDRTDELREQFPVREDDPVDAAAVTSAQANLAVELGNRGYPFAEMGEEEVIVDHASRIARLTLPVETGGERSFGGIRVEQGADELFGSDHVATIARFEPGELYSTGMVDDLRRALIQTGLVSRVDLTPVETDDPGLVDIAVAMEPAPPRTISGEIGYSTGEGARVEVGWEHRNLIRPEGALALRGILGTDEQFASVSLRRSNFLERDQILTAQLFASNANRDAFDARTAGFTASFERISNQLWQKQWFWSLGLELLASDERDVVGAAGMRQRETFLIGAIPMSLNYDGTRDLLNPESGVRLSAFVSPELSFHDGTFGYARVQLDGSAYFPLMDALTFAGRIRLGGIPGASTNNIAPSRRFYAGGGGSVRGYSYQSIGPRDANNDPIGGRSLVEMAIEARYRFGNFGIVPFIDAGAIYTDLYPDFSNLRFGTGLGFRYYSNFGPIRLDVGTPLNPQPGDPVIAIYVSLGQAF</sequence>
<accession>A0A3D9FG96</accession>
<evidence type="ECO:0000256" key="1">
    <source>
        <dbReference type="ARBA" id="ARBA00004370"/>
    </source>
</evidence>
<dbReference type="PANTHER" id="PTHR12815">
    <property type="entry name" value="SORTING AND ASSEMBLY MACHINERY SAMM50 PROTEIN FAMILY MEMBER"/>
    <property type="match status" value="1"/>
</dbReference>
<proteinExistence type="predicted"/>
<evidence type="ECO:0000256" key="2">
    <source>
        <dbReference type="ARBA" id="ARBA00022452"/>
    </source>
</evidence>
<dbReference type="InterPro" id="IPR000184">
    <property type="entry name" value="Bac_surfAg_D15"/>
</dbReference>
<dbReference type="Proteomes" id="UP000256310">
    <property type="component" value="Unassembled WGS sequence"/>
</dbReference>
<protein>
    <submittedName>
        <fullName evidence="6">Autotransporter secretion outer membrane protein TamA</fullName>
    </submittedName>
</protein>